<reference evidence="15" key="1">
    <citation type="submission" date="2025-08" db="UniProtKB">
        <authorList>
            <consortium name="RefSeq"/>
        </authorList>
    </citation>
    <scope>IDENTIFICATION</scope>
    <source>
        <strain evidence="15">Mau12</strain>
        <tissue evidence="15">Whole Body</tissue>
    </source>
</reference>
<dbReference type="InterPro" id="IPR049941">
    <property type="entry name" value="LPLAT_7/PORCN-like"/>
</dbReference>
<dbReference type="PANTHER" id="PTHR13906:SF12">
    <property type="entry name" value="PROTEIN-SERINE O-PALMITOLEOYLTRANSFERASE PORCUPINE"/>
    <property type="match status" value="1"/>
</dbReference>
<evidence type="ECO:0000256" key="5">
    <source>
        <dbReference type="ARBA" id="ARBA00022989"/>
    </source>
</evidence>
<dbReference type="GO" id="GO:0016055">
    <property type="term" value="P:Wnt signaling pathway"/>
    <property type="evidence" value="ECO:0007669"/>
    <property type="project" value="UniProtKB-KW"/>
</dbReference>
<comment type="subcellular location">
    <subcellularLocation>
        <location evidence="1">Membrane</location>
        <topology evidence="1">Multi-pass membrane protein</topology>
    </subcellularLocation>
</comment>
<evidence type="ECO:0000256" key="8">
    <source>
        <dbReference type="ARBA" id="ARBA00038269"/>
    </source>
</evidence>
<dbReference type="RefSeq" id="XP_033169029.1">
    <property type="nucleotide sequence ID" value="XM_033313138.1"/>
</dbReference>
<evidence type="ECO:0000256" key="4">
    <source>
        <dbReference type="ARBA" id="ARBA00022692"/>
    </source>
</evidence>
<comment type="catalytic activity">
    <reaction evidence="11">
        <text>[Wnt protein]-L-serine + (9Z)-hexadecenoyl-CoA = [Wnt protein]-O-(9Z)-hexadecenoyl-L-serine + CoA</text>
        <dbReference type="Rhea" id="RHEA:45336"/>
        <dbReference type="Rhea" id="RHEA-COMP:11170"/>
        <dbReference type="Rhea" id="RHEA-COMP:11171"/>
        <dbReference type="ChEBI" id="CHEBI:29999"/>
        <dbReference type="ChEBI" id="CHEBI:57287"/>
        <dbReference type="ChEBI" id="CHEBI:61540"/>
        <dbReference type="ChEBI" id="CHEBI:85189"/>
        <dbReference type="EC" id="2.3.1.250"/>
    </reaction>
</comment>
<feature type="transmembrane region" description="Helical" evidence="13">
    <location>
        <begin position="225"/>
        <end position="248"/>
    </location>
</feature>
<keyword evidence="3" id="KW-0879">Wnt signaling pathway</keyword>
<evidence type="ECO:0000256" key="7">
    <source>
        <dbReference type="ARBA" id="ARBA00023315"/>
    </source>
</evidence>
<dbReference type="GO" id="GO:0061355">
    <property type="term" value="P:Wnt protein secretion"/>
    <property type="evidence" value="ECO:0007669"/>
    <property type="project" value="TreeGrafter"/>
</dbReference>
<organism evidence="14 15">
    <name type="scientific">Drosophila mauritiana</name>
    <name type="common">Fruit fly</name>
    <dbReference type="NCBI Taxonomy" id="7226"/>
    <lineage>
        <taxon>Eukaryota</taxon>
        <taxon>Metazoa</taxon>
        <taxon>Ecdysozoa</taxon>
        <taxon>Arthropoda</taxon>
        <taxon>Hexapoda</taxon>
        <taxon>Insecta</taxon>
        <taxon>Pterygota</taxon>
        <taxon>Neoptera</taxon>
        <taxon>Endopterygota</taxon>
        <taxon>Diptera</taxon>
        <taxon>Brachycera</taxon>
        <taxon>Muscomorpha</taxon>
        <taxon>Ephydroidea</taxon>
        <taxon>Drosophilidae</taxon>
        <taxon>Drosophila</taxon>
        <taxon>Sophophora</taxon>
    </lineage>
</organism>
<keyword evidence="4 13" id="KW-0812">Transmembrane</keyword>
<evidence type="ECO:0000256" key="2">
    <source>
        <dbReference type="ARBA" id="ARBA00022679"/>
    </source>
</evidence>
<protein>
    <recommendedName>
        <fullName evidence="10">Protein-serine O-palmitoleoyltransferase porcupine</fullName>
        <ecNumber evidence="9">2.3.1.250</ecNumber>
    </recommendedName>
</protein>
<feature type="transmembrane region" description="Helical" evidence="13">
    <location>
        <begin position="301"/>
        <end position="318"/>
    </location>
</feature>
<comment type="similarity">
    <text evidence="8">Belongs to the membrane-bound acyltransferase family. Porcupine subfamily.</text>
</comment>
<keyword evidence="7" id="KW-0012">Acyltransferase</keyword>
<evidence type="ECO:0000256" key="11">
    <source>
        <dbReference type="ARBA" id="ARBA00047978"/>
    </source>
</evidence>
<feature type="compositionally biased region" description="Acidic residues" evidence="12">
    <location>
        <begin position="1"/>
        <end position="25"/>
    </location>
</feature>
<dbReference type="InterPro" id="IPR004299">
    <property type="entry name" value="MBOAT_fam"/>
</dbReference>
<evidence type="ECO:0000256" key="13">
    <source>
        <dbReference type="SAM" id="Phobius"/>
    </source>
</evidence>
<feature type="transmembrane region" description="Helical" evidence="13">
    <location>
        <begin position="136"/>
        <end position="153"/>
    </location>
</feature>
<keyword evidence="14" id="KW-1185">Reference proteome</keyword>
<dbReference type="GO" id="GO:0017147">
    <property type="term" value="F:Wnt-protein binding"/>
    <property type="evidence" value="ECO:0007669"/>
    <property type="project" value="TreeGrafter"/>
</dbReference>
<evidence type="ECO:0000256" key="12">
    <source>
        <dbReference type="SAM" id="MobiDB-lite"/>
    </source>
</evidence>
<dbReference type="AlphaFoldDB" id="A0A6P8KYY0"/>
<proteinExistence type="inferred from homology"/>
<keyword evidence="2" id="KW-0808">Transferase</keyword>
<sequence>MDYQYFEEESDYIDLDEEEEDDDVETAGSLDHRFGQPNSEDDYYFGGEDEMEELVVDGHGVLELAGRLLESMQSCVQPSVLQVMQYVAPMLLLCLLCRLLCLLYSQRRRLTSLAPLHLFHFACGLIILQLTVGYRLLLLLLLAAVGYLLLQLLRLGRRGAQVLAVLTVGSQFLYELLIWRRRSDWPQLRGIQMVVNMKLISLGFDLTASGQLQARIPGPFAYLGYIYSPATCALGPWVSFGCYMDCLVPRNSCLVSLRRLLPNVVFCVLAVTVSNCLAPALSDFFGDSSHFLVMYWDALSVRSSHYFVGIMAQALLVASDQRLDGATKESDMLGPLISQPWRIEWPRSISSLVRSWNIPMHEWLKRYIYAPCKPTASSSRGRTLLAVLCTYLVSSLLHGMDLRIYLVLISLALLAEGESLLRRQLASLLNACVTANLCPGKERCRYSHCPSKRRLNSLSYWLVRLTNLAFTALAIFHLAYLGVVLLGDGLEVGEDGDSFLWHWQQAGYLSHYIGLGTFVLYLFIS</sequence>
<dbReference type="EC" id="2.3.1.250" evidence="9"/>
<dbReference type="PANTHER" id="PTHR13906">
    <property type="entry name" value="PORCUPINE"/>
    <property type="match status" value="1"/>
</dbReference>
<dbReference type="Proteomes" id="UP000515162">
    <property type="component" value="Chromosome X"/>
</dbReference>
<dbReference type="GO" id="GO:0016020">
    <property type="term" value="C:membrane"/>
    <property type="evidence" value="ECO:0007669"/>
    <property type="project" value="UniProtKB-SubCell"/>
</dbReference>
<feature type="transmembrane region" description="Helical" evidence="13">
    <location>
        <begin position="461"/>
        <end position="486"/>
    </location>
</feature>
<evidence type="ECO:0000256" key="3">
    <source>
        <dbReference type="ARBA" id="ARBA00022687"/>
    </source>
</evidence>
<evidence type="ECO:0000256" key="6">
    <source>
        <dbReference type="ARBA" id="ARBA00023136"/>
    </source>
</evidence>
<feature type="transmembrane region" description="Helical" evidence="13">
    <location>
        <begin position="160"/>
        <end position="179"/>
    </location>
</feature>
<feature type="transmembrane region" description="Helical" evidence="13">
    <location>
        <begin position="506"/>
        <end position="524"/>
    </location>
</feature>
<feature type="transmembrane region" description="Helical" evidence="13">
    <location>
        <begin position="112"/>
        <end position="130"/>
    </location>
</feature>
<dbReference type="GO" id="GO:1990698">
    <property type="term" value="F:palmitoleoyltransferase activity"/>
    <property type="evidence" value="ECO:0007669"/>
    <property type="project" value="UniProtKB-EC"/>
</dbReference>
<name>A0A6P8KYY0_DROMA</name>
<feature type="transmembrane region" description="Helical" evidence="13">
    <location>
        <begin position="86"/>
        <end position="105"/>
    </location>
</feature>
<keyword evidence="6 13" id="KW-0472">Membrane</keyword>
<feature type="transmembrane region" description="Helical" evidence="13">
    <location>
        <begin position="260"/>
        <end position="281"/>
    </location>
</feature>
<gene>
    <name evidence="15" type="primary">LOC117146716</name>
</gene>
<dbReference type="GeneID" id="117146716"/>
<evidence type="ECO:0000256" key="1">
    <source>
        <dbReference type="ARBA" id="ARBA00004141"/>
    </source>
</evidence>
<evidence type="ECO:0000256" key="9">
    <source>
        <dbReference type="ARBA" id="ARBA00038867"/>
    </source>
</evidence>
<dbReference type="Pfam" id="PF03062">
    <property type="entry name" value="MBOAT"/>
    <property type="match status" value="1"/>
</dbReference>
<keyword evidence="5 13" id="KW-1133">Transmembrane helix</keyword>
<evidence type="ECO:0000256" key="10">
    <source>
        <dbReference type="ARBA" id="ARBA00040371"/>
    </source>
</evidence>
<accession>A0A6P8KYY0</accession>
<evidence type="ECO:0000313" key="14">
    <source>
        <dbReference type="Proteomes" id="UP000515162"/>
    </source>
</evidence>
<dbReference type="CTD" id="5447"/>
<dbReference type="GO" id="GO:0005783">
    <property type="term" value="C:endoplasmic reticulum"/>
    <property type="evidence" value="ECO:0007669"/>
    <property type="project" value="TreeGrafter"/>
</dbReference>
<evidence type="ECO:0000313" key="15">
    <source>
        <dbReference type="RefSeq" id="XP_033169029.1"/>
    </source>
</evidence>
<dbReference type="GO" id="GO:0030258">
    <property type="term" value="P:lipid modification"/>
    <property type="evidence" value="ECO:0007669"/>
    <property type="project" value="TreeGrafter"/>
</dbReference>
<feature type="region of interest" description="Disordered" evidence="12">
    <location>
        <begin position="1"/>
        <end position="37"/>
    </location>
</feature>